<comment type="caution">
    <text evidence="2">The sequence shown here is derived from an EMBL/GenBank/DDBJ whole genome shotgun (WGS) entry which is preliminary data.</text>
</comment>
<name>A0A4U5JGL0_9EURY</name>
<dbReference type="RefSeq" id="WP_137275265.1">
    <property type="nucleotide sequence ID" value="NZ_QKNX01000001.1"/>
</dbReference>
<evidence type="ECO:0000256" key="1">
    <source>
        <dbReference type="SAM" id="MobiDB-lite"/>
    </source>
</evidence>
<evidence type="ECO:0000313" key="3">
    <source>
        <dbReference type="Proteomes" id="UP000308037"/>
    </source>
</evidence>
<proteinExistence type="predicted"/>
<feature type="compositionally biased region" description="Acidic residues" evidence="1">
    <location>
        <begin position="301"/>
        <end position="331"/>
    </location>
</feature>
<dbReference type="OrthoDB" id="307960at2157"/>
<sequence length="331" mass="37576">MTGKQNHWSRQEREIQSYNVFFSALTARADPPLTRQGFEAPVSFPEIEGQRENVQAHPDFLLYDGEICLLVEVKQGDNIEDEHIEQMEECNRVTIERAETYLKDAEVQEKTSYNGDVSQVETCISYAGLDEGYIEKCRHEWPNCSEQLEELEEKTAILGQSAGDSLQLLAGEFDSSVLQSLFERGIQLPETPQKEFAITEGWEKESLAVAVCQIWGYDAASGPVEVTPSDIRSHFAPRHAIPMGRIKRVLYFLSEIEACDDVSDNDRDHVYSFSVEHMNEILGIVETVREQPVEGYLQEEGQMDLDSFIDEDNDEESDEDDEGEESGDSQQ</sequence>
<reference evidence="2 3" key="1">
    <citation type="submission" date="2019-04" db="EMBL/GenBank/DDBJ databases">
        <title>Natronomonas sp. F20-122 a newhaloarchaeon isolated from a saline saltern of Isla Bacuta, Huelva, Spain.</title>
        <authorList>
            <person name="Duran-Viseras A."/>
            <person name="Sanchez-Porro C."/>
            <person name="Ventosa A."/>
        </authorList>
    </citation>
    <scope>NUCLEOTIDE SEQUENCE [LARGE SCALE GENOMIC DNA]</scope>
    <source>
        <strain evidence="2 3">F20-122</strain>
    </source>
</reference>
<protein>
    <submittedName>
        <fullName evidence="2">Uncharacterized protein</fullName>
    </submittedName>
</protein>
<feature type="region of interest" description="Disordered" evidence="1">
    <location>
        <begin position="299"/>
        <end position="331"/>
    </location>
</feature>
<accession>A0A4U5JGL0</accession>
<dbReference type="EMBL" id="QKNX01000001">
    <property type="protein sequence ID" value="TKR27965.1"/>
    <property type="molecule type" value="Genomic_DNA"/>
</dbReference>
<gene>
    <name evidence="2" type="ORF">DM868_02475</name>
</gene>
<keyword evidence="3" id="KW-1185">Reference proteome</keyword>
<evidence type="ECO:0000313" key="2">
    <source>
        <dbReference type="EMBL" id="TKR27965.1"/>
    </source>
</evidence>
<dbReference type="AlphaFoldDB" id="A0A4U5JGL0"/>
<organism evidence="2 3">
    <name type="scientific">Natronomonas salsuginis</name>
    <dbReference type="NCBI Taxonomy" id="2217661"/>
    <lineage>
        <taxon>Archaea</taxon>
        <taxon>Methanobacteriati</taxon>
        <taxon>Methanobacteriota</taxon>
        <taxon>Stenosarchaea group</taxon>
        <taxon>Halobacteria</taxon>
        <taxon>Halobacteriales</taxon>
        <taxon>Natronomonadaceae</taxon>
        <taxon>Natronomonas</taxon>
    </lineage>
</organism>
<dbReference type="Proteomes" id="UP000308037">
    <property type="component" value="Unassembled WGS sequence"/>
</dbReference>